<reference evidence="7" key="1">
    <citation type="journal article" date="2024" name="Int. J. Syst. Evol. Microbiol.">
        <title>Methylomarinovum tepidoasis sp. nov., a moderately thermophilic methanotroph of the family Methylothermaceae isolated from a deep-sea hydrothermal field.</title>
        <authorList>
            <person name="Hirayama H."/>
            <person name="Takaki Y."/>
            <person name="Abe M."/>
            <person name="Miyazaki M."/>
            <person name="Uematsu K."/>
            <person name="Matsui Y."/>
            <person name="Takai K."/>
        </authorList>
    </citation>
    <scope>NUCLEOTIDE SEQUENCE [LARGE SCALE GENOMIC DNA]</scope>
    <source>
        <strain evidence="7">IT-9</strain>
    </source>
</reference>
<feature type="transmembrane region" description="Helical" evidence="5">
    <location>
        <begin position="244"/>
        <end position="267"/>
    </location>
</feature>
<name>A0AAU9BXV2_9GAMM</name>
<dbReference type="Proteomes" id="UP001321825">
    <property type="component" value="Chromosome"/>
</dbReference>
<proteinExistence type="predicted"/>
<dbReference type="AlphaFoldDB" id="A0AAU9BXV2"/>
<dbReference type="PANTHER" id="PTHR39344">
    <property type="entry name" value="UPF0182 PROTEIN SLL1060"/>
    <property type="match status" value="1"/>
</dbReference>
<keyword evidence="1" id="KW-1003">Cell membrane</keyword>
<feature type="transmembrane region" description="Helical" evidence="5">
    <location>
        <begin position="158"/>
        <end position="183"/>
    </location>
</feature>
<gene>
    <name evidence="6" type="ORF">MIT9_P0663</name>
</gene>
<protein>
    <submittedName>
        <fullName evidence="6">Uncharacterized protein</fullName>
    </submittedName>
</protein>
<dbReference type="KEGG" id="mcau:MIT9_P0663"/>
<dbReference type="InterPro" id="IPR005372">
    <property type="entry name" value="UPF0182"/>
</dbReference>
<evidence type="ECO:0000256" key="5">
    <source>
        <dbReference type="SAM" id="Phobius"/>
    </source>
</evidence>
<feature type="transmembrane region" description="Helical" evidence="5">
    <location>
        <begin position="56"/>
        <end position="78"/>
    </location>
</feature>
<dbReference type="GO" id="GO:0005576">
    <property type="term" value="C:extracellular region"/>
    <property type="evidence" value="ECO:0007669"/>
    <property type="project" value="TreeGrafter"/>
</dbReference>
<keyword evidence="3 5" id="KW-1133">Transmembrane helix</keyword>
<evidence type="ECO:0000256" key="3">
    <source>
        <dbReference type="ARBA" id="ARBA00022989"/>
    </source>
</evidence>
<dbReference type="Pfam" id="PF03699">
    <property type="entry name" value="UPF0182"/>
    <property type="match status" value="1"/>
</dbReference>
<evidence type="ECO:0000256" key="1">
    <source>
        <dbReference type="ARBA" id="ARBA00022475"/>
    </source>
</evidence>
<keyword evidence="2 5" id="KW-0812">Transmembrane</keyword>
<keyword evidence="7" id="KW-1185">Reference proteome</keyword>
<feature type="transmembrane region" description="Helical" evidence="5">
    <location>
        <begin position="99"/>
        <end position="123"/>
    </location>
</feature>
<feature type="transmembrane region" description="Helical" evidence="5">
    <location>
        <begin position="12"/>
        <end position="36"/>
    </location>
</feature>
<evidence type="ECO:0000313" key="6">
    <source>
        <dbReference type="EMBL" id="BCX81085.1"/>
    </source>
</evidence>
<dbReference type="PANTHER" id="PTHR39344:SF1">
    <property type="entry name" value="UPF0182 PROTEIN SLL1060"/>
    <property type="match status" value="1"/>
</dbReference>
<sequence>MGMGNWKRGLIVAFGGLLFLALLLLVLGILFSHFLIDLWWYLSLNFGGYFWLRLLYRYILAGGVTLFFFILFFANFWIASRYLGRSARGRVSKGWIHKFQTGAMEVYTPLSLVMGIILAIPFYQQWEAGLLFFFGPGAGVDDPLYGNDVSFYLFRLPIFLMLQRGLLATFLILFVGVGFLYWLENRVIPVERQEFPEGVRIHLSILAFLSALVLAWGLMLQRFALLYVDDHEPTFYGPGFVEVYYHLPLIWLALLAFLIAAVAFIFYANLRRSLYLVIGITGAVVFLVAAGLRHVTLIPEMLNQYIVKANPVTTEGRFMKNNIEATLAAYRLDGATAVNFEVSQRPETDIGEDVADYINNIPVWDENFLYDVYQQLQGLRPYYRFSPVDVARYTIHGRVQQVNLAARELNLSKLPASVVENWENIHLRYTHGYGVVMTPAAQEGDRPMEWYIRDLTLYSPVGFKIDTPDIYYGQENLTYAIVPNKLEVAELPGTKVTPQQYQGGGGVEIKSLFRKLIAAVYFQDPKIFFSINIGEESRLRIRRNIIERIRELTPYLMIDSDPYVIVTDDRLYWLIDAYTTSDWYPISKPTTLEGREREINYIRNSVKIVIDAYDGHVDFYVADPEDPIIRAYARAFPGVFKPIGAMPHVIQTQLRYPRDFFRIQMQIYAKYHQREPELFFQQADTWDFAKVKDVPKLPYYLTVQLVEKSHPQLQPFVQISPLTPIGRDNLRALAIAGVRDLTEGPYVPELVVYQFKKEVQVDGPAQIDALIDQDPEISAAFTLWNQQGSEVKRGRIIVLPVGHSVLYVQPVYLIAAGETRIPQLTRIIVSMGNVVVMERSLKEAFDRLRQELIAKTMRELELRGQTLEGVNPGAPLLPLPEPAREAVSP</sequence>
<feature type="transmembrane region" description="Helical" evidence="5">
    <location>
        <begin position="274"/>
        <end position="292"/>
    </location>
</feature>
<evidence type="ECO:0000256" key="2">
    <source>
        <dbReference type="ARBA" id="ARBA00022692"/>
    </source>
</evidence>
<dbReference type="GO" id="GO:0016020">
    <property type="term" value="C:membrane"/>
    <property type="evidence" value="ECO:0007669"/>
    <property type="project" value="InterPro"/>
</dbReference>
<accession>A0AAU9BXV2</accession>
<feature type="transmembrane region" description="Helical" evidence="5">
    <location>
        <begin position="203"/>
        <end position="224"/>
    </location>
</feature>
<dbReference type="EMBL" id="AP024714">
    <property type="protein sequence ID" value="BCX81085.1"/>
    <property type="molecule type" value="Genomic_DNA"/>
</dbReference>
<keyword evidence="4 5" id="KW-0472">Membrane</keyword>
<organism evidence="6 7">
    <name type="scientific">Methylomarinovum caldicuralii</name>
    <dbReference type="NCBI Taxonomy" id="438856"/>
    <lineage>
        <taxon>Bacteria</taxon>
        <taxon>Pseudomonadati</taxon>
        <taxon>Pseudomonadota</taxon>
        <taxon>Gammaproteobacteria</taxon>
        <taxon>Methylococcales</taxon>
        <taxon>Methylothermaceae</taxon>
        <taxon>Methylomarinovum</taxon>
    </lineage>
</organism>
<evidence type="ECO:0000313" key="7">
    <source>
        <dbReference type="Proteomes" id="UP001321825"/>
    </source>
</evidence>
<evidence type="ECO:0000256" key="4">
    <source>
        <dbReference type="ARBA" id="ARBA00023136"/>
    </source>
</evidence>